<accession>A0A9X7J6B7</accession>
<evidence type="ECO:0000256" key="4">
    <source>
        <dbReference type="ARBA" id="ARBA00023136"/>
    </source>
</evidence>
<evidence type="ECO:0000313" key="6">
    <source>
        <dbReference type="EMBL" id="PRR77184.1"/>
    </source>
</evidence>
<evidence type="ECO:0000256" key="2">
    <source>
        <dbReference type="ARBA" id="ARBA00022692"/>
    </source>
</evidence>
<organism evidence="6 7">
    <name type="scientific">Neomoorella stamsii</name>
    <dbReference type="NCBI Taxonomy" id="1266720"/>
    <lineage>
        <taxon>Bacteria</taxon>
        <taxon>Bacillati</taxon>
        <taxon>Bacillota</taxon>
        <taxon>Clostridia</taxon>
        <taxon>Neomoorellales</taxon>
        <taxon>Neomoorellaceae</taxon>
        <taxon>Neomoorella</taxon>
    </lineage>
</organism>
<dbReference type="Pfam" id="PF01566">
    <property type="entry name" value="Nramp"/>
    <property type="match status" value="1"/>
</dbReference>
<feature type="transmembrane region" description="Helical" evidence="5">
    <location>
        <begin position="407"/>
        <end position="425"/>
    </location>
</feature>
<keyword evidence="2 5" id="KW-0812">Transmembrane</keyword>
<feature type="transmembrane region" description="Helical" evidence="5">
    <location>
        <begin position="160"/>
        <end position="180"/>
    </location>
</feature>
<feature type="transmembrane region" description="Helical" evidence="5">
    <location>
        <begin position="345"/>
        <end position="362"/>
    </location>
</feature>
<feature type="transmembrane region" description="Helical" evidence="5">
    <location>
        <begin position="96"/>
        <end position="114"/>
    </location>
</feature>
<comment type="subcellular location">
    <subcellularLocation>
        <location evidence="1">Membrane</location>
        <topology evidence="1">Multi-pass membrane protein</topology>
    </subcellularLocation>
</comment>
<dbReference type="GO" id="GO:0015086">
    <property type="term" value="F:cadmium ion transmembrane transporter activity"/>
    <property type="evidence" value="ECO:0007669"/>
    <property type="project" value="TreeGrafter"/>
</dbReference>
<keyword evidence="7" id="KW-1185">Reference proteome</keyword>
<reference evidence="6 7" key="1">
    <citation type="submission" date="2018-03" db="EMBL/GenBank/DDBJ databases">
        <title>Genome sequence of Moorella stamsii DSM 26217.</title>
        <authorList>
            <person name="Poehlein A."/>
            <person name="Daniel R."/>
        </authorList>
    </citation>
    <scope>NUCLEOTIDE SEQUENCE [LARGE SCALE GENOMIC DNA]</scope>
    <source>
        <strain evidence="7">DSM 26217</strain>
    </source>
</reference>
<dbReference type="EMBL" id="PVXL01000013">
    <property type="protein sequence ID" value="PRR77184.1"/>
    <property type="molecule type" value="Genomic_DNA"/>
</dbReference>
<dbReference type="NCBIfam" id="NF037982">
    <property type="entry name" value="Nramp_1"/>
    <property type="match status" value="1"/>
</dbReference>
<dbReference type="PANTHER" id="PTHR11706">
    <property type="entry name" value="SOLUTE CARRIER PROTEIN FAMILY 11 MEMBER"/>
    <property type="match status" value="1"/>
</dbReference>
<feature type="transmembrane region" description="Helical" evidence="5">
    <location>
        <begin position="126"/>
        <end position="148"/>
    </location>
</feature>
<dbReference type="InterPro" id="IPR001046">
    <property type="entry name" value="NRAMP_fam"/>
</dbReference>
<dbReference type="PANTHER" id="PTHR11706:SF3">
    <property type="entry name" value="METAL ION TRANSPORT PROTEIN"/>
    <property type="match status" value="1"/>
</dbReference>
<name>A0A9X7J6B7_9FIRM</name>
<evidence type="ECO:0000256" key="3">
    <source>
        <dbReference type="ARBA" id="ARBA00022989"/>
    </source>
</evidence>
<dbReference type="AlphaFoldDB" id="A0A9X7J6B7"/>
<keyword evidence="4 5" id="KW-0472">Membrane</keyword>
<comment type="caution">
    <text evidence="6">The sequence shown here is derived from an EMBL/GenBank/DDBJ whole genome shotgun (WGS) entry which is preliminary data.</text>
</comment>
<dbReference type="GO" id="GO:0005384">
    <property type="term" value="F:manganese ion transmembrane transporter activity"/>
    <property type="evidence" value="ECO:0007669"/>
    <property type="project" value="TreeGrafter"/>
</dbReference>
<feature type="transmembrane region" description="Helical" evidence="5">
    <location>
        <begin position="296"/>
        <end position="314"/>
    </location>
</feature>
<feature type="transmembrane region" description="Helical" evidence="5">
    <location>
        <begin position="200"/>
        <end position="225"/>
    </location>
</feature>
<gene>
    <name evidence="6" type="ORF">MOST_03120</name>
</gene>
<dbReference type="Proteomes" id="UP000239430">
    <property type="component" value="Unassembled WGS sequence"/>
</dbReference>
<sequence>MAISPNPIVEPQGAPIPKTFWEYVRSFGPGIVVVLTWLGAGDLVDCSVAGAHYGYALMWGLALALLVRYALVSIIAKYQLMNIQGHTILEGYSKVFRLYPFILGLGGVALGHFYESYTISGSGTALYHLTGIGSPLIWSIIAVIAAVGITGRTIYNYLELAEKIILGFLAISLIGGAIAVKPNIGEIVKGTFAFAVPEQVGPFGAIMVVVSLIGAVGGSLANLLYPTFMRQKGYIRPEHRRVQMYDMLFGIIVIIVLDLAVWVMGAEVLHPRGITISNFTDLARLLGEMLGRFGEVLIYLGVLGACFSSVIGYADGFPRMAMEGLYASMPERKAKYGNNYARDPIFRIFYFLVAIFPLIWSIPGMPGFIWLTVVVNAAQIILLPLVSIGLLVLINRKDILGKEAGRPLDNILLIFLTVLAFWGAYQTAIGLFK</sequence>
<evidence type="ECO:0000313" key="7">
    <source>
        <dbReference type="Proteomes" id="UP000239430"/>
    </source>
</evidence>
<feature type="transmembrane region" description="Helical" evidence="5">
    <location>
        <begin position="245"/>
        <end position="265"/>
    </location>
</feature>
<protein>
    <submittedName>
        <fullName evidence="6">Natural resistance-associated macrophage protein</fullName>
    </submittedName>
</protein>
<feature type="transmembrane region" description="Helical" evidence="5">
    <location>
        <begin position="20"/>
        <end position="40"/>
    </location>
</feature>
<evidence type="ECO:0000256" key="1">
    <source>
        <dbReference type="ARBA" id="ARBA00004141"/>
    </source>
</evidence>
<evidence type="ECO:0000256" key="5">
    <source>
        <dbReference type="SAM" id="Phobius"/>
    </source>
</evidence>
<feature type="transmembrane region" description="Helical" evidence="5">
    <location>
        <begin position="52"/>
        <end position="75"/>
    </location>
</feature>
<dbReference type="GO" id="GO:0005886">
    <property type="term" value="C:plasma membrane"/>
    <property type="evidence" value="ECO:0007669"/>
    <property type="project" value="TreeGrafter"/>
</dbReference>
<keyword evidence="3 5" id="KW-1133">Transmembrane helix</keyword>
<proteinExistence type="predicted"/>
<dbReference type="GO" id="GO:0034755">
    <property type="term" value="P:iron ion transmembrane transport"/>
    <property type="evidence" value="ECO:0007669"/>
    <property type="project" value="TreeGrafter"/>
</dbReference>
<feature type="transmembrane region" description="Helical" evidence="5">
    <location>
        <begin position="368"/>
        <end position="395"/>
    </location>
</feature>